<feature type="binding site" evidence="8">
    <location>
        <position position="76"/>
    </location>
    <ligand>
        <name>substrate</name>
    </ligand>
</feature>
<dbReference type="SFLD" id="SFLDS00029">
    <property type="entry name" value="Radical_SAM"/>
    <property type="match status" value="1"/>
</dbReference>
<name>A0A0W0X4W5_9GAMM</name>
<evidence type="ECO:0000256" key="1">
    <source>
        <dbReference type="ARBA" id="ARBA00022485"/>
    </source>
</evidence>
<dbReference type="Gene3D" id="3.20.20.70">
    <property type="entry name" value="Aldolase class I"/>
    <property type="match status" value="1"/>
</dbReference>
<feature type="binding site" evidence="8">
    <location>
        <position position="41"/>
    </location>
    <ligand>
        <name>[4Fe-4S] cluster</name>
        <dbReference type="ChEBI" id="CHEBI:49883"/>
        <note>4Fe-4S-S-AdoMet</note>
    </ligand>
</feature>
<keyword evidence="1 8" id="KW-0004">4Fe-4S</keyword>
<protein>
    <recommendedName>
        <fullName evidence="8">7-carboxy-7-deazaguanine synthase</fullName>
        <shortName evidence="8">CDG synthase</shortName>
        <ecNumber evidence="8">4.3.99.3</ecNumber>
    </recommendedName>
    <alternativeName>
        <fullName evidence="8">Queuosine biosynthesis protein QueE</fullName>
    </alternativeName>
</protein>
<comment type="caution">
    <text evidence="10">The sequence shown here is derived from an EMBL/GenBank/DDBJ whole genome shotgun (WGS) entry which is preliminary data.</text>
</comment>
<dbReference type="InterPro" id="IPR007197">
    <property type="entry name" value="rSAM"/>
</dbReference>
<dbReference type="GO" id="GO:0051539">
    <property type="term" value="F:4 iron, 4 sulfur cluster binding"/>
    <property type="evidence" value="ECO:0007669"/>
    <property type="project" value="UniProtKB-UniRule"/>
</dbReference>
<gene>
    <name evidence="8" type="primary">queE</name>
    <name evidence="10" type="ORF">Loak_1049</name>
</gene>
<dbReference type="InterPro" id="IPR013785">
    <property type="entry name" value="Aldolase_TIM"/>
</dbReference>
<evidence type="ECO:0000256" key="2">
    <source>
        <dbReference type="ARBA" id="ARBA00022691"/>
    </source>
</evidence>
<keyword evidence="4 8" id="KW-0460">Magnesium</keyword>
<evidence type="ECO:0000256" key="4">
    <source>
        <dbReference type="ARBA" id="ARBA00022842"/>
    </source>
</evidence>
<dbReference type="GO" id="GO:0000287">
    <property type="term" value="F:magnesium ion binding"/>
    <property type="evidence" value="ECO:0007669"/>
    <property type="project" value="UniProtKB-UniRule"/>
</dbReference>
<feature type="domain" description="Radical SAM core" evidence="9">
    <location>
        <begin position="24"/>
        <end position="214"/>
    </location>
</feature>
<comment type="catalytic activity">
    <reaction evidence="8">
        <text>6-carboxy-5,6,7,8-tetrahydropterin + H(+) = 7-carboxy-7-carbaguanine + NH4(+)</text>
        <dbReference type="Rhea" id="RHEA:27974"/>
        <dbReference type="ChEBI" id="CHEBI:15378"/>
        <dbReference type="ChEBI" id="CHEBI:28938"/>
        <dbReference type="ChEBI" id="CHEBI:61032"/>
        <dbReference type="ChEBI" id="CHEBI:61036"/>
        <dbReference type="EC" id="4.3.99.3"/>
    </reaction>
</comment>
<evidence type="ECO:0000259" key="9">
    <source>
        <dbReference type="PROSITE" id="PS51918"/>
    </source>
</evidence>
<keyword evidence="2 8" id="KW-0949">S-adenosyl-L-methionine</keyword>
<dbReference type="RefSeq" id="WP_025386515.1">
    <property type="nucleotide sequence ID" value="NZ_LCUA01000007.1"/>
</dbReference>
<comment type="cofactor">
    <cofactor evidence="8">
        <name>[4Fe-4S] cluster</name>
        <dbReference type="ChEBI" id="CHEBI:49883"/>
    </cofactor>
    <text evidence="8">Binds 1 [4Fe-4S] cluster. The cluster is coordinated with 3 cysteines and an exchangeable S-adenosyl-L-methionine.</text>
</comment>
<evidence type="ECO:0000256" key="6">
    <source>
        <dbReference type="ARBA" id="ARBA00023014"/>
    </source>
</evidence>
<dbReference type="SUPFAM" id="SSF102114">
    <property type="entry name" value="Radical SAM enzymes"/>
    <property type="match status" value="1"/>
</dbReference>
<evidence type="ECO:0000256" key="3">
    <source>
        <dbReference type="ARBA" id="ARBA00022723"/>
    </source>
</evidence>
<comment type="cofactor">
    <cofactor evidence="8">
        <name>S-adenosyl-L-methionine</name>
        <dbReference type="ChEBI" id="CHEBI:59789"/>
    </cofactor>
    <text evidence="8">Binds 1 S-adenosyl-L-methionine per subunit.</text>
</comment>
<dbReference type="PATRIC" id="fig|29423.5.peg.1102"/>
<dbReference type="GO" id="GO:1904047">
    <property type="term" value="F:S-adenosyl-L-methionine binding"/>
    <property type="evidence" value="ECO:0007669"/>
    <property type="project" value="UniProtKB-UniRule"/>
</dbReference>
<feature type="binding site" evidence="8">
    <location>
        <position position="44"/>
    </location>
    <ligand>
        <name>[4Fe-4S] cluster</name>
        <dbReference type="ChEBI" id="CHEBI:49883"/>
        <note>4Fe-4S-S-AdoMet</note>
    </ligand>
</feature>
<dbReference type="InterPro" id="IPR027621">
    <property type="entry name" value="rSAM_QueE_gams"/>
</dbReference>
<dbReference type="InterPro" id="IPR024924">
    <property type="entry name" value="7-CO-7-deazaguanine_synth-like"/>
</dbReference>
<dbReference type="CDD" id="cd01335">
    <property type="entry name" value="Radical_SAM"/>
    <property type="match status" value="1"/>
</dbReference>
<feature type="binding site" evidence="8">
    <location>
        <begin position="43"/>
        <end position="45"/>
    </location>
    <ligand>
        <name>S-adenosyl-L-methionine</name>
        <dbReference type="ChEBI" id="CHEBI:59789"/>
    </ligand>
</feature>
<dbReference type="HAMAP" id="MF_00917">
    <property type="entry name" value="QueE"/>
    <property type="match status" value="1"/>
</dbReference>
<keyword evidence="6 8" id="KW-0411">Iron-sulfur</keyword>
<dbReference type="EC" id="4.3.99.3" evidence="8"/>
<evidence type="ECO:0000256" key="8">
    <source>
        <dbReference type="HAMAP-Rule" id="MF_00917"/>
    </source>
</evidence>
<dbReference type="Proteomes" id="UP000054858">
    <property type="component" value="Unassembled WGS sequence"/>
</dbReference>
<feature type="binding site" evidence="8">
    <location>
        <position position="37"/>
    </location>
    <ligand>
        <name>[4Fe-4S] cluster</name>
        <dbReference type="ChEBI" id="CHEBI:49883"/>
        <note>4Fe-4S-S-AdoMet</note>
    </ligand>
</feature>
<dbReference type="GO" id="GO:0016840">
    <property type="term" value="F:carbon-nitrogen lyase activity"/>
    <property type="evidence" value="ECO:0007669"/>
    <property type="project" value="UniProtKB-UniRule"/>
</dbReference>
<dbReference type="PROSITE" id="PS51918">
    <property type="entry name" value="RADICAL_SAM"/>
    <property type="match status" value="1"/>
</dbReference>
<reference evidence="10 11" key="1">
    <citation type="submission" date="2015-11" db="EMBL/GenBank/DDBJ databases">
        <title>Genomic analysis of 38 Legionella species identifies large and diverse effector repertoires.</title>
        <authorList>
            <person name="Burstein D."/>
            <person name="Amaro F."/>
            <person name="Zusman T."/>
            <person name="Lifshitz Z."/>
            <person name="Cohen O."/>
            <person name="Gilbert J.A."/>
            <person name="Pupko T."/>
            <person name="Shuman H.A."/>
            <person name="Segal G."/>
        </authorList>
    </citation>
    <scope>NUCLEOTIDE SEQUENCE [LARGE SCALE GENOMIC DNA]</scope>
    <source>
        <strain evidence="10 11">Oak Ridge-10</strain>
    </source>
</reference>
<evidence type="ECO:0000313" key="10">
    <source>
        <dbReference type="EMBL" id="KTD39623.1"/>
    </source>
</evidence>
<dbReference type="NCBIfam" id="TIGR04349">
    <property type="entry name" value="rSAM_QueE_gams"/>
    <property type="match status" value="1"/>
</dbReference>
<keyword evidence="8" id="KW-0671">Queuosine biosynthesis</keyword>
<evidence type="ECO:0000256" key="5">
    <source>
        <dbReference type="ARBA" id="ARBA00023004"/>
    </source>
</evidence>
<sequence length="218" mass="24745">MKKRLPNQLRITEIFHSLQGESTTIGLPTTFIRLTGCPLRCQYCDTAYAFHGGELIHIEEIISRVVSFECQHVCITGGEPLAQPGCLHLLKQLCDTGYNVSLETSGARDISTVDERVMIVMDLKTPDSGECAKNKLSNLDHLKKTDQIKFVLCSHDDYQWACTMINKHQLTARTQILFSPSWGQLNPTTLANWIVKDRLKVRFQLQLHKILWNDVPGH</sequence>
<comment type="pathway">
    <text evidence="8">Purine metabolism; 7-cyano-7-deazaguanine biosynthesis.</text>
</comment>
<dbReference type="UniPathway" id="UPA00391"/>
<keyword evidence="7 8" id="KW-0456">Lyase</keyword>
<comment type="similarity">
    <text evidence="8">Belongs to the radical SAM superfamily. 7-carboxy-7-deazaguanine synthase family.</text>
</comment>
<feature type="binding site" evidence="8">
    <location>
        <position position="46"/>
    </location>
    <ligand>
        <name>Mg(2+)</name>
        <dbReference type="ChEBI" id="CHEBI:18420"/>
    </ligand>
</feature>
<dbReference type="EMBL" id="LNYP01000019">
    <property type="protein sequence ID" value="KTD39623.1"/>
    <property type="molecule type" value="Genomic_DNA"/>
</dbReference>
<feature type="binding site" evidence="8">
    <location>
        <position position="78"/>
    </location>
    <ligand>
        <name>S-adenosyl-L-methionine</name>
        <dbReference type="ChEBI" id="CHEBI:59789"/>
    </ligand>
</feature>
<comment type="subunit">
    <text evidence="8">Homodimer.</text>
</comment>
<keyword evidence="3 8" id="KW-0479">Metal-binding</keyword>
<proteinExistence type="inferred from homology"/>
<evidence type="ECO:0000313" key="11">
    <source>
        <dbReference type="Proteomes" id="UP000054858"/>
    </source>
</evidence>
<feature type="binding site" evidence="8">
    <location>
        <position position="33"/>
    </location>
    <ligand>
        <name>substrate</name>
    </ligand>
</feature>
<keyword evidence="5 8" id="KW-0408">Iron</keyword>
<dbReference type="PANTHER" id="PTHR42836">
    <property type="entry name" value="7-CARBOXY-7-DEAZAGUANINE SYNTHASE"/>
    <property type="match status" value="1"/>
</dbReference>
<dbReference type="PANTHER" id="PTHR42836:SF1">
    <property type="entry name" value="7-CARBOXY-7-DEAZAGUANINE SYNTHASE"/>
    <property type="match status" value="1"/>
</dbReference>
<comment type="function">
    <text evidence="8">Catalyzes the complex heterocyclic radical-mediated conversion of 6-carboxy-5,6,7,8-tetrahydropterin (CPH4) to 7-carboxy-7-deazaguanine (CDG), a step common to the biosynthetic pathways of all 7-deazapurine-containing compounds.</text>
</comment>
<evidence type="ECO:0000256" key="7">
    <source>
        <dbReference type="ARBA" id="ARBA00023239"/>
    </source>
</evidence>
<accession>A0A0W0X4W5</accession>
<feature type="binding site" evidence="8">
    <location>
        <begin position="18"/>
        <end position="20"/>
    </location>
    <ligand>
        <name>substrate</name>
    </ligand>
</feature>
<dbReference type="GO" id="GO:0008616">
    <property type="term" value="P:tRNA queuosine(34) biosynthetic process"/>
    <property type="evidence" value="ECO:0007669"/>
    <property type="project" value="UniProtKB-UniRule"/>
</dbReference>
<comment type="caution">
    <text evidence="8">Lacks conserved residue(s) required for the propagation of feature annotation.</text>
</comment>
<dbReference type="InterPro" id="IPR058240">
    <property type="entry name" value="rSAM_sf"/>
</dbReference>
<comment type="cofactor">
    <cofactor evidence="8">
        <name>Mg(2+)</name>
        <dbReference type="ChEBI" id="CHEBI:18420"/>
    </cofactor>
</comment>
<dbReference type="Pfam" id="PF04055">
    <property type="entry name" value="Radical_SAM"/>
    <property type="match status" value="1"/>
</dbReference>
<dbReference type="AlphaFoldDB" id="A0A0W0X4W5"/>
<organism evidence="10 11">
    <name type="scientific">Legionella oakridgensis</name>
    <dbReference type="NCBI Taxonomy" id="29423"/>
    <lineage>
        <taxon>Bacteria</taxon>
        <taxon>Pseudomonadati</taxon>
        <taxon>Pseudomonadota</taxon>
        <taxon>Gammaproteobacteria</taxon>
        <taxon>Legionellales</taxon>
        <taxon>Legionellaceae</taxon>
        <taxon>Legionella</taxon>
    </lineage>
</organism>
<dbReference type="PIRSF" id="PIRSF000370">
    <property type="entry name" value="QueE"/>
    <property type="match status" value="1"/>
</dbReference>